<dbReference type="Proteomes" id="UP001596990">
    <property type="component" value="Unassembled WGS sequence"/>
</dbReference>
<keyword evidence="2" id="KW-1185">Reference proteome</keyword>
<evidence type="ECO:0000313" key="2">
    <source>
        <dbReference type="Proteomes" id="UP001596990"/>
    </source>
</evidence>
<evidence type="ECO:0000313" key="1">
    <source>
        <dbReference type="EMBL" id="MFD1018367.1"/>
    </source>
</evidence>
<protein>
    <submittedName>
        <fullName evidence="1">DNA alkylation repair protein</fullName>
    </submittedName>
</protein>
<gene>
    <name evidence="1" type="ORF">ACFQ2J_04055</name>
</gene>
<sequence>MKIRSEVILNMEVYQMKPYCCPNCKTNRSRFNLIEQNASSVKIDPKSGEVLNVFNEENIDAFHMQYKGPSYKVQCASCGLIEDEHTFIKFAEHNKKQ</sequence>
<proteinExistence type="predicted"/>
<dbReference type="EMBL" id="JBHTKL010000001">
    <property type="protein sequence ID" value="MFD1018367.1"/>
    <property type="molecule type" value="Genomic_DNA"/>
</dbReference>
<organism evidence="1 2">
    <name type="scientific">Thalassobacillus hwangdonensis</name>
    <dbReference type="NCBI Taxonomy" id="546108"/>
    <lineage>
        <taxon>Bacteria</taxon>
        <taxon>Bacillati</taxon>
        <taxon>Bacillota</taxon>
        <taxon>Bacilli</taxon>
        <taxon>Bacillales</taxon>
        <taxon>Bacillaceae</taxon>
        <taxon>Thalassobacillus</taxon>
    </lineage>
</organism>
<accession>A0ABW3KWW5</accession>
<reference evidence="2" key="1">
    <citation type="journal article" date="2019" name="Int. J. Syst. Evol. Microbiol.">
        <title>The Global Catalogue of Microorganisms (GCM) 10K type strain sequencing project: providing services to taxonomists for standard genome sequencing and annotation.</title>
        <authorList>
            <consortium name="The Broad Institute Genomics Platform"/>
            <consortium name="The Broad Institute Genome Sequencing Center for Infectious Disease"/>
            <person name="Wu L."/>
            <person name="Ma J."/>
        </authorList>
    </citation>
    <scope>NUCLEOTIDE SEQUENCE [LARGE SCALE GENOMIC DNA]</scope>
    <source>
        <strain evidence="2">CCUG 56607</strain>
    </source>
</reference>
<name>A0ABW3KWW5_9BACI</name>
<comment type="caution">
    <text evidence="1">The sequence shown here is derived from an EMBL/GenBank/DDBJ whole genome shotgun (WGS) entry which is preliminary data.</text>
</comment>